<dbReference type="AlphaFoldDB" id="A0A0N7L991"/>
<evidence type="ECO:0000313" key="2">
    <source>
        <dbReference type="Proteomes" id="UP000054845"/>
    </source>
</evidence>
<sequence length="95" mass="9953">MVVRPVDKRSAVGLAASTAHSCSSTGIRGGEAGAALTSVPHHLGTLSAFTHLEIARFSSVHIGDSQRRSDQQHTCYFGRLSSEVSSGEADARMNA</sequence>
<accession>A0A0N7L991</accession>
<proteinExistence type="predicted"/>
<name>A0A0N7L991_9BASI</name>
<keyword evidence="2" id="KW-1185">Reference proteome</keyword>
<dbReference type="Proteomes" id="UP000054845">
    <property type="component" value="Unassembled WGS sequence"/>
</dbReference>
<evidence type="ECO:0000313" key="1">
    <source>
        <dbReference type="EMBL" id="CEH13130.1"/>
    </source>
</evidence>
<organism evidence="1 2">
    <name type="scientific">Ceraceosorus bombacis</name>
    <dbReference type="NCBI Taxonomy" id="401625"/>
    <lineage>
        <taxon>Eukaryota</taxon>
        <taxon>Fungi</taxon>
        <taxon>Dikarya</taxon>
        <taxon>Basidiomycota</taxon>
        <taxon>Ustilaginomycotina</taxon>
        <taxon>Exobasidiomycetes</taxon>
        <taxon>Ceraceosorales</taxon>
        <taxon>Ceraceosoraceae</taxon>
        <taxon>Ceraceosorus</taxon>
    </lineage>
</organism>
<protein>
    <submittedName>
        <fullName evidence="1">Uncharacterized protein</fullName>
    </submittedName>
</protein>
<dbReference type="EMBL" id="CCYA01000204">
    <property type="protein sequence ID" value="CEH13130.1"/>
    <property type="molecule type" value="Genomic_DNA"/>
</dbReference>
<reference evidence="1 2" key="1">
    <citation type="submission" date="2014-09" db="EMBL/GenBank/DDBJ databases">
        <authorList>
            <person name="Magalhaes I.L.F."/>
            <person name="Oliveira U."/>
            <person name="Santos F.R."/>
            <person name="Vidigal T.H.D.A."/>
            <person name="Brescovit A.D."/>
            <person name="Santos A.J."/>
        </authorList>
    </citation>
    <scope>NUCLEOTIDE SEQUENCE [LARGE SCALE GENOMIC DNA]</scope>
</reference>